<dbReference type="CDD" id="cd18186">
    <property type="entry name" value="BTB_POZ_ZBTB_KLHL-like"/>
    <property type="match status" value="1"/>
</dbReference>
<dbReference type="GO" id="GO:0005737">
    <property type="term" value="C:cytoplasm"/>
    <property type="evidence" value="ECO:0007669"/>
    <property type="project" value="TreeGrafter"/>
</dbReference>
<dbReference type="Proteomes" id="UP001146793">
    <property type="component" value="Unassembled WGS sequence"/>
</dbReference>
<comment type="caution">
    <text evidence="2">The sequence shown here is derived from an EMBL/GenBank/DDBJ whole genome shotgun (WGS) entry which is preliminary data.</text>
</comment>
<dbReference type="AlphaFoldDB" id="A0AAV7ZDH3"/>
<evidence type="ECO:0000313" key="2">
    <source>
        <dbReference type="EMBL" id="KAJ3440056.1"/>
    </source>
</evidence>
<feature type="domain" description="BTB" evidence="1">
    <location>
        <begin position="487"/>
        <end position="560"/>
    </location>
</feature>
<dbReference type="Gene3D" id="2.130.10.30">
    <property type="entry name" value="Regulator of chromosome condensation 1/beta-lactamase-inhibitor protein II"/>
    <property type="match status" value="1"/>
</dbReference>
<dbReference type="PROSITE" id="PS00626">
    <property type="entry name" value="RCC1_2"/>
    <property type="match status" value="1"/>
</dbReference>
<evidence type="ECO:0000259" key="1">
    <source>
        <dbReference type="PROSITE" id="PS50097"/>
    </source>
</evidence>
<organism evidence="2 3">
    <name type="scientific">Anaeramoeba flamelloides</name>
    <dbReference type="NCBI Taxonomy" id="1746091"/>
    <lineage>
        <taxon>Eukaryota</taxon>
        <taxon>Metamonada</taxon>
        <taxon>Anaeramoebidae</taxon>
        <taxon>Anaeramoeba</taxon>
    </lineage>
</organism>
<proteinExistence type="predicted"/>
<dbReference type="InterPro" id="IPR051553">
    <property type="entry name" value="Ran_GTPase-activating"/>
</dbReference>
<protein>
    <recommendedName>
        <fullName evidence="1">BTB domain-containing protein</fullName>
    </recommendedName>
</protein>
<dbReference type="InterPro" id="IPR000210">
    <property type="entry name" value="BTB/POZ_dom"/>
</dbReference>
<dbReference type="Gene3D" id="3.30.710.10">
    <property type="entry name" value="Potassium Channel Kv1.1, Chain A"/>
    <property type="match status" value="1"/>
</dbReference>
<dbReference type="Pfam" id="PF00651">
    <property type="entry name" value="BTB"/>
    <property type="match status" value="1"/>
</dbReference>
<evidence type="ECO:0000313" key="3">
    <source>
        <dbReference type="Proteomes" id="UP001146793"/>
    </source>
</evidence>
<reference evidence="2" key="1">
    <citation type="submission" date="2022-08" db="EMBL/GenBank/DDBJ databases">
        <title>Novel sulphate-reducing endosymbionts in the free-living metamonad Anaeramoeba.</title>
        <authorList>
            <person name="Jerlstrom-Hultqvist J."/>
            <person name="Cepicka I."/>
            <person name="Gallot-Lavallee L."/>
            <person name="Salas-Leiva D."/>
            <person name="Curtis B.A."/>
            <person name="Zahonova K."/>
            <person name="Pipaliya S."/>
            <person name="Dacks J."/>
            <person name="Roger A.J."/>
        </authorList>
    </citation>
    <scope>NUCLEOTIDE SEQUENCE</scope>
    <source>
        <strain evidence="2">Busselton2</strain>
    </source>
</reference>
<gene>
    <name evidence="2" type="ORF">M0812_16104</name>
</gene>
<accession>A0AAV7ZDH3</accession>
<dbReference type="InterPro" id="IPR000408">
    <property type="entry name" value="Reg_chr_condens"/>
</dbReference>
<sequence>MEQKVWFFGLNTSNFNGVQSSSNTPQLTTIKDNIVSMNGCSENLIYSTMDGSFHSTGENTFEGMLCEENNEKLNDRIVKFTSGYNHNLMLTKSGRVFYQGRIFHSPTVNNDPESDESTETQEEVYTFLMPKEYTKIKEMGAKCIDVLGGEFYSAFLLENGELYALGQNTDKEIEPNPETTKNSQITESSDFLQLTLISENVRMLPEGGAPRHLIYLTNDYTLWGNGDNFEGQLGIGYEIIYAPQKIEIPDCDNRKIEKMCIGFEQSLILYEGNKLYFAGSVQSGFFEKRKYTFQRLAFFNDKPIKEICCGSYHSLLLTKKNKLYFFGGIEGLTFNNSKEPLLLKLDNYDPIQNLSIGSGVKFCVIFTVQHPCLNQDFLTFYKSQQFTNYQIKGFKVHKSFLEFRLNTKIDKIEQILSSYSNYEIDNFLMWVYSDKFLLDKKLLLQICQKFNIENPKKKSLNNDLMLLYKDEDSKDFSILVSDFEDDQNVDVDVNDEANYDEIPVHKFVLLSRSGLFRDLFQNLNEKEKNICKINDYSQKSIDSLEIFIKYLYTEKLFLTADHDPELIFEELSDAAEYYQLSNQSIFLKHLKLIKK</sequence>
<dbReference type="InterPro" id="IPR011333">
    <property type="entry name" value="SKP1/BTB/POZ_sf"/>
</dbReference>
<dbReference type="SUPFAM" id="SSF50985">
    <property type="entry name" value="RCC1/BLIP-II"/>
    <property type="match status" value="1"/>
</dbReference>
<dbReference type="EMBL" id="JANTQA010000032">
    <property type="protein sequence ID" value="KAJ3440056.1"/>
    <property type="molecule type" value="Genomic_DNA"/>
</dbReference>
<dbReference type="PROSITE" id="PS50097">
    <property type="entry name" value="BTB"/>
    <property type="match status" value="1"/>
</dbReference>
<dbReference type="PANTHER" id="PTHR45982">
    <property type="entry name" value="REGULATOR OF CHROMOSOME CONDENSATION"/>
    <property type="match status" value="1"/>
</dbReference>
<dbReference type="SUPFAM" id="SSF54695">
    <property type="entry name" value="POZ domain"/>
    <property type="match status" value="1"/>
</dbReference>
<name>A0AAV7ZDH3_9EUKA</name>
<dbReference type="InterPro" id="IPR009091">
    <property type="entry name" value="RCC1/BLIP-II"/>
</dbReference>
<dbReference type="GO" id="GO:0005085">
    <property type="term" value="F:guanyl-nucleotide exchange factor activity"/>
    <property type="evidence" value="ECO:0007669"/>
    <property type="project" value="TreeGrafter"/>
</dbReference>
<dbReference type="PANTHER" id="PTHR45982:SF1">
    <property type="entry name" value="REGULATOR OF CHROMOSOME CONDENSATION"/>
    <property type="match status" value="1"/>
</dbReference>